<dbReference type="EMBL" id="FNKY01000001">
    <property type="protein sequence ID" value="SDQ42888.1"/>
    <property type="molecule type" value="Genomic_DNA"/>
</dbReference>
<sequence length="48" mass="5421">MSERMREWTLAPRHIEVRTSVGRDLLSVRVTKLLDCAPPALISKSGLM</sequence>
<name>A0ABY0T896_9PROT</name>
<keyword evidence="2" id="KW-1185">Reference proteome</keyword>
<protein>
    <submittedName>
        <fullName evidence="1">Uncharacterized protein</fullName>
    </submittedName>
</protein>
<accession>A0ABY0T896</accession>
<proteinExistence type="predicted"/>
<gene>
    <name evidence="1" type="ORF">SAMN05216402_0816</name>
</gene>
<comment type="caution">
    <text evidence="1">The sequence shown here is derived from an EMBL/GenBank/DDBJ whole genome shotgun (WGS) entry which is preliminary data.</text>
</comment>
<evidence type="ECO:0000313" key="1">
    <source>
        <dbReference type="EMBL" id="SDQ42888.1"/>
    </source>
</evidence>
<dbReference type="Proteomes" id="UP000183471">
    <property type="component" value="Unassembled WGS sequence"/>
</dbReference>
<evidence type="ECO:0000313" key="2">
    <source>
        <dbReference type="Proteomes" id="UP000183471"/>
    </source>
</evidence>
<organism evidence="1 2">
    <name type="scientific">Nitrosospira multiformis</name>
    <dbReference type="NCBI Taxonomy" id="1231"/>
    <lineage>
        <taxon>Bacteria</taxon>
        <taxon>Pseudomonadati</taxon>
        <taxon>Pseudomonadota</taxon>
        <taxon>Betaproteobacteria</taxon>
        <taxon>Nitrosomonadales</taxon>
        <taxon>Nitrosomonadaceae</taxon>
        <taxon>Nitrosospira</taxon>
    </lineage>
</organism>
<reference evidence="1 2" key="1">
    <citation type="submission" date="2016-10" db="EMBL/GenBank/DDBJ databases">
        <authorList>
            <person name="Varghese N."/>
            <person name="Submissions S."/>
        </authorList>
    </citation>
    <scope>NUCLEOTIDE SEQUENCE [LARGE SCALE GENOMIC DNA]</scope>
    <source>
        <strain evidence="1 2">Nl1</strain>
    </source>
</reference>
<dbReference type="RefSeq" id="WP_176759931.1">
    <property type="nucleotide sequence ID" value="NZ_FNKY01000001.1"/>
</dbReference>